<reference evidence="1" key="1">
    <citation type="submission" date="2023-04" db="EMBL/GenBank/DDBJ databases">
        <title>Draft Genome sequencing of Naganishia species isolated from polar environments using Oxford Nanopore Technology.</title>
        <authorList>
            <person name="Leo P."/>
            <person name="Venkateswaran K."/>
        </authorList>
    </citation>
    <scope>NUCLEOTIDE SEQUENCE</scope>
    <source>
        <strain evidence="1">MNA-CCFEE 5262</strain>
    </source>
</reference>
<keyword evidence="2" id="KW-1185">Reference proteome</keyword>
<sequence length="886" mass="97833">MKVIKPAWVAHKDEKDKTLSVFCLHVHPDCTRLATGGLDAKVKIWSTLSILSEEAEQNDANPKLLSTLTLHNGPVLSVRWAHHGRYLASGSDDGVVMIWDIDPLGGGKVWGSDDVNVEAWKPLKRLVGHESDVADVAWSQDDSMIASVGLDSMIYIWDGYNFERIRKIDSHQGFVKGVTWDPVGQYLATQSDDRTVKIWKTEDWSLVKEIKKPFEKSPANTFFRRLSWSPDGSFIATSNAMNGPVFVAAIIDRYDWSTEISFVGHENTIQVAAFNPRIFFPPGEKKTRNKASCMLALGSDDSSISIWRNTRNKPLLVVKDIFERQILDLCWSNDGHTIYGCSSDGSICAIHFEDEEIPNLSPMEDTDMILKSFKYNPTRQVARPYDATRHAGPMPFAGPAPIRPNTFANDQPINILPAKPRPQKITILPGGKRRIQPSLIQSLGATGTFGSQDAAEQSESQSARATRLAQTARAFADAAEQPLESQSRIADARDAIIQGVDDAFDSVPVAMGKRRASEDNSPDKRATKGRTLGGDRPRESRPITEIRASMVDVQVAGASGSRPILSVPGVQNMIRSISEEDNKVCVEATNNVTTGLYEISMLKDGAVQWLDYSRAPIIGLAITPTLTCATSEDADLLIYSNNGVKLLAPIKLDSPASFVHAAKHFVLVITCKGTMNAWNLKTKRALFPPVAIHSIIPANPSSSTPSTTTIKQVHIRPSGTPWIQLSSGASYAYNPDFQAWEELCNTWLAESSPVWTRTRGTANKNVVTGLETDLNSLQPNLRQDITGRMRAAILLDSAAEYKSFLLMYAKKIAEEGYKSKGEELVRELYGPVYYNATNERNWTSLVCGLSKKDLLREVLSIFGKTQSLGEIAQVWQDRLKASLRES</sequence>
<dbReference type="EMBL" id="JASBWS010000050">
    <property type="protein sequence ID" value="KAJ9105083.1"/>
    <property type="molecule type" value="Genomic_DNA"/>
</dbReference>
<name>A0ACC2W078_9TREE</name>
<evidence type="ECO:0000313" key="2">
    <source>
        <dbReference type="Proteomes" id="UP001230649"/>
    </source>
</evidence>
<organism evidence="1 2">
    <name type="scientific">Naganishia adeliensis</name>
    <dbReference type="NCBI Taxonomy" id="92952"/>
    <lineage>
        <taxon>Eukaryota</taxon>
        <taxon>Fungi</taxon>
        <taxon>Dikarya</taxon>
        <taxon>Basidiomycota</taxon>
        <taxon>Agaricomycotina</taxon>
        <taxon>Tremellomycetes</taxon>
        <taxon>Filobasidiales</taxon>
        <taxon>Filobasidiaceae</taxon>
        <taxon>Naganishia</taxon>
    </lineage>
</organism>
<proteinExistence type="predicted"/>
<accession>A0ACC2W078</accession>
<evidence type="ECO:0000313" key="1">
    <source>
        <dbReference type="EMBL" id="KAJ9105083.1"/>
    </source>
</evidence>
<gene>
    <name evidence="1" type="ORF">QFC20_004369</name>
</gene>
<protein>
    <submittedName>
        <fullName evidence="1">Uncharacterized protein</fullName>
    </submittedName>
</protein>
<comment type="caution">
    <text evidence="1">The sequence shown here is derived from an EMBL/GenBank/DDBJ whole genome shotgun (WGS) entry which is preliminary data.</text>
</comment>
<dbReference type="Proteomes" id="UP001230649">
    <property type="component" value="Unassembled WGS sequence"/>
</dbReference>